<name>A0A2H5MVU7_CITUN</name>
<dbReference type="Proteomes" id="UP000236630">
    <property type="component" value="Unassembled WGS sequence"/>
</dbReference>
<protein>
    <submittedName>
        <fullName evidence="1">Uncharacterized protein</fullName>
    </submittedName>
</protein>
<evidence type="ECO:0000313" key="2">
    <source>
        <dbReference type="Proteomes" id="UP000236630"/>
    </source>
</evidence>
<keyword evidence="2" id="KW-1185">Reference proteome</keyword>
<comment type="caution">
    <text evidence="1">The sequence shown here is derived from an EMBL/GenBank/DDBJ whole genome shotgun (WGS) entry which is preliminary data.</text>
</comment>
<proteinExistence type="predicted"/>
<organism evidence="1 2">
    <name type="scientific">Citrus unshiu</name>
    <name type="common">Satsuma mandarin</name>
    <name type="synonym">Citrus nobilis var. unshiu</name>
    <dbReference type="NCBI Taxonomy" id="55188"/>
    <lineage>
        <taxon>Eukaryota</taxon>
        <taxon>Viridiplantae</taxon>
        <taxon>Streptophyta</taxon>
        <taxon>Embryophyta</taxon>
        <taxon>Tracheophyta</taxon>
        <taxon>Spermatophyta</taxon>
        <taxon>Magnoliopsida</taxon>
        <taxon>eudicotyledons</taxon>
        <taxon>Gunneridae</taxon>
        <taxon>Pentapetalae</taxon>
        <taxon>rosids</taxon>
        <taxon>malvids</taxon>
        <taxon>Sapindales</taxon>
        <taxon>Rutaceae</taxon>
        <taxon>Aurantioideae</taxon>
        <taxon>Citrus</taxon>
    </lineage>
</organism>
<sequence length="70" mass="8179">MFHSFRDCIPFQSIFSPCIFQPEYVIQHIKACLRCWHQMEYLAEVERVLFIGELEISGDKTSMPPAVQEG</sequence>
<dbReference type="EMBL" id="BDQV01006717">
    <property type="protein sequence ID" value="GAY32133.1"/>
    <property type="molecule type" value="Genomic_DNA"/>
</dbReference>
<evidence type="ECO:0000313" key="1">
    <source>
        <dbReference type="EMBL" id="GAY32133.1"/>
    </source>
</evidence>
<gene>
    <name evidence="1" type="ORF">CUMW_286480</name>
</gene>
<reference evidence="1 2" key="1">
    <citation type="journal article" date="2017" name="Front. Genet.">
        <title>Draft sequencing of the heterozygous diploid genome of Satsuma (Citrus unshiu Marc.) using a hybrid assembly approach.</title>
        <authorList>
            <person name="Shimizu T."/>
            <person name="Tanizawa Y."/>
            <person name="Mochizuki T."/>
            <person name="Nagasaki H."/>
            <person name="Yoshioka T."/>
            <person name="Toyoda A."/>
            <person name="Fujiyama A."/>
            <person name="Kaminuma E."/>
            <person name="Nakamura Y."/>
        </authorList>
    </citation>
    <scope>NUCLEOTIDE SEQUENCE [LARGE SCALE GENOMIC DNA]</scope>
    <source>
        <strain evidence="2">cv. Miyagawa wase</strain>
    </source>
</reference>
<accession>A0A2H5MVU7</accession>
<dbReference type="AlphaFoldDB" id="A0A2H5MVU7"/>